<accession>A0A914B2N7</accession>
<dbReference type="InterPro" id="IPR002937">
    <property type="entry name" value="Amino_oxidase"/>
</dbReference>
<dbReference type="RefSeq" id="XP_038070064.1">
    <property type="nucleotide sequence ID" value="XM_038214136.1"/>
</dbReference>
<feature type="binding site" evidence="9">
    <location>
        <position position="239"/>
    </location>
    <ligand>
        <name>FAD</name>
        <dbReference type="ChEBI" id="CHEBI:57692"/>
    </ligand>
</feature>
<dbReference type="AlphaFoldDB" id="A0A914B2N7"/>
<evidence type="ECO:0000256" key="8">
    <source>
        <dbReference type="ARBA" id="ARBA00049430"/>
    </source>
</evidence>
<proteinExistence type="inferred from homology"/>
<dbReference type="EC" id="1.4.3.-" evidence="10"/>
<evidence type="ECO:0000259" key="11">
    <source>
        <dbReference type="Pfam" id="PF01593"/>
    </source>
</evidence>
<feature type="binding site" evidence="9">
    <location>
        <position position="429"/>
    </location>
    <ligand>
        <name>FAD</name>
        <dbReference type="ChEBI" id="CHEBI:57692"/>
    </ligand>
</feature>
<comment type="function">
    <text evidence="5">Catalyzes the oxidative deamination of primary and some secondary amines such as neurotransmitters, and exogenous amines including the tertiary amine, neurotoxin 1-methyl-4-phenyl-1,2,3,6-tetrahydropyridine (MPTP), with concomitant reduction of oxygen to hydrogen peroxide and participates in the metabolism of neuroactive and vasoactive amines in the central nervous system and peripheral tissues. Preferentially degrades benzylamine and phenylethylamine.</text>
</comment>
<dbReference type="Gene3D" id="3.50.50.60">
    <property type="entry name" value="FAD/NAD(P)-binding domain"/>
    <property type="match status" value="1"/>
</dbReference>
<dbReference type="OMA" id="CQIYAKV"/>
<comment type="catalytic activity">
    <reaction evidence="6">
        <text>a secondary aliphatic amine + O2 + H2O = a primary amine + an aldehyde + H2O2</text>
        <dbReference type="Rhea" id="RHEA:26414"/>
        <dbReference type="ChEBI" id="CHEBI:15377"/>
        <dbReference type="ChEBI" id="CHEBI:15379"/>
        <dbReference type="ChEBI" id="CHEBI:16240"/>
        <dbReference type="ChEBI" id="CHEBI:17478"/>
        <dbReference type="ChEBI" id="CHEBI:58855"/>
        <dbReference type="ChEBI" id="CHEBI:65296"/>
        <dbReference type="EC" id="1.4.3.4"/>
    </reaction>
</comment>
<keyword evidence="10" id="KW-1133">Transmembrane helix</keyword>
<dbReference type="RefSeq" id="XP_038070065.1">
    <property type="nucleotide sequence ID" value="XM_038214137.1"/>
</dbReference>
<dbReference type="InterPro" id="IPR050703">
    <property type="entry name" value="Flavin_MAO"/>
</dbReference>
<evidence type="ECO:0000313" key="12">
    <source>
        <dbReference type="EnsemblMetazoa" id="XP_038070064.1"/>
    </source>
</evidence>
<dbReference type="GO" id="GO:0005741">
    <property type="term" value="C:mitochondrial outer membrane"/>
    <property type="evidence" value="ECO:0007669"/>
    <property type="project" value="UniProtKB-SubCell"/>
</dbReference>
<keyword evidence="10" id="KW-0285">Flavoprotein</keyword>
<feature type="binding site" evidence="9">
    <location>
        <position position="345"/>
    </location>
    <ligand>
        <name>substrate</name>
    </ligand>
</feature>
<keyword evidence="4 10" id="KW-0560">Oxidoreductase</keyword>
<dbReference type="Pfam" id="PF01593">
    <property type="entry name" value="Amino_oxidase"/>
    <property type="match status" value="1"/>
</dbReference>
<evidence type="ECO:0000313" key="13">
    <source>
        <dbReference type="Proteomes" id="UP000887568"/>
    </source>
</evidence>
<dbReference type="OrthoDB" id="7777654at2759"/>
<organism evidence="12 13">
    <name type="scientific">Patiria miniata</name>
    <name type="common">Bat star</name>
    <name type="synonym">Asterina miniata</name>
    <dbReference type="NCBI Taxonomy" id="46514"/>
    <lineage>
        <taxon>Eukaryota</taxon>
        <taxon>Metazoa</taxon>
        <taxon>Echinodermata</taxon>
        <taxon>Eleutherozoa</taxon>
        <taxon>Asterozoa</taxon>
        <taxon>Asteroidea</taxon>
        <taxon>Valvatacea</taxon>
        <taxon>Valvatida</taxon>
        <taxon>Asterinidae</taxon>
        <taxon>Patiria</taxon>
    </lineage>
</organism>
<dbReference type="EnsemblMetazoa" id="XM_038214135.1">
    <property type="protein sequence ID" value="XP_038070063.1"/>
    <property type="gene ID" value="LOC119739271"/>
</dbReference>
<dbReference type="EnsemblMetazoa" id="XM_038214139.1">
    <property type="protein sequence ID" value="XP_038070067.1"/>
    <property type="gene ID" value="LOC119739271"/>
</dbReference>
<dbReference type="PANTHER" id="PTHR43563:SF1">
    <property type="entry name" value="AMINE OXIDASE [FLAVIN-CONTAINING] B"/>
    <property type="match status" value="1"/>
</dbReference>
<evidence type="ECO:0000256" key="1">
    <source>
        <dbReference type="ARBA" id="ARBA00001974"/>
    </source>
</evidence>
<keyword evidence="13" id="KW-1185">Reference proteome</keyword>
<evidence type="ECO:0000256" key="6">
    <source>
        <dbReference type="ARBA" id="ARBA00048448"/>
    </source>
</evidence>
<evidence type="ECO:0000256" key="10">
    <source>
        <dbReference type="RuleBase" id="RU362067"/>
    </source>
</evidence>
<dbReference type="EnsemblMetazoa" id="XM_038214138.1">
    <property type="protein sequence ID" value="XP_038070066.1"/>
    <property type="gene ID" value="LOC119739271"/>
</dbReference>
<dbReference type="Proteomes" id="UP000887568">
    <property type="component" value="Unplaced"/>
</dbReference>
<sequence length="514" mass="56682">MSKEKRDVIVIGAGISGLSAARLLQDQGQNVLVLEARNRVGGRTYTLKDPAFQYLDVGGTYVGPGQNRIIRVAKELGIQYQMVNEARRTISFRNGKAEAFDMKNSVPKSLGIFDLMDLNNAVRLIDAYAKEIPVAAPWDAPRASEWDSMTVQSWLDATCWCQYTKEAITIICRASNASEPCNLSFLFFLWGITVGGGLTRTMSITNGAQERKFVGGAMQISEGLAGKLGKGHVLLNHVVSSVEQSDDGVKVTTQNGDVFEASYMISAVPMTLLGRITFKPRLPSAKIQLIQCMPMGSVIKTFTFYKRNFWKDLDYSGIVFSCDGPISGTYEDCKPDGSHPAIMGFMNGEKARKYSSLTKEERKKVVCEYYAKAFGTDEALHPINYVELNWMDEEFSGGCYMVSLPAGVLTQFGRVMREPLGRVYFAGTETADQWMGYMDGAIQAGERAGREILHQKGLISKDEIWQEEPESLDIPAKPFDDSIVERLLPSVPGFLKLVVTATTLVAAGAIAFFL</sequence>
<keyword evidence="10" id="KW-0812">Transmembrane</keyword>
<dbReference type="PRINTS" id="PR00757">
    <property type="entry name" value="AMINEOXDASEF"/>
</dbReference>
<dbReference type="GO" id="GO:0050660">
    <property type="term" value="F:flavin adenine dinucleotide binding"/>
    <property type="evidence" value="ECO:0007669"/>
    <property type="project" value="TreeGrafter"/>
</dbReference>
<name>A0A914B2N7_PATMI</name>
<dbReference type="RefSeq" id="XP_038070066.1">
    <property type="nucleotide sequence ID" value="XM_038214138.1"/>
</dbReference>
<dbReference type="RefSeq" id="XP_038070062.1">
    <property type="nucleotide sequence ID" value="XM_038214134.1"/>
</dbReference>
<evidence type="ECO:0000256" key="4">
    <source>
        <dbReference type="ARBA" id="ARBA00023002"/>
    </source>
</evidence>
<dbReference type="Gene3D" id="3.90.660.10">
    <property type="match status" value="1"/>
</dbReference>
<comment type="catalytic activity">
    <reaction evidence="8">
        <text>N-acetylputrescine + O2 + H2O = 4-acetamidobutanal + H2O2 + NH4(+)</text>
        <dbReference type="Rhea" id="RHEA:70283"/>
        <dbReference type="ChEBI" id="CHEBI:7386"/>
        <dbReference type="ChEBI" id="CHEBI:15377"/>
        <dbReference type="ChEBI" id="CHEBI:15379"/>
        <dbReference type="ChEBI" id="CHEBI:16240"/>
        <dbReference type="ChEBI" id="CHEBI:28938"/>
        <dbReference type="ChEBI" id="CHEBI:58263"/>
    </reaction>
    <physiologicalReaction direction="left-to-right" evidence="8">
        <dbReference type="Rhea" id="RHEA:70284"/>
    </physiologicalReaction>
</comment>
<evidence type="ECO:0000256" key="9">
    <source>
        <dbReference type="PIRSR" id="PIRSR601613-1"/>
    </source>
</evidence>
<dbReference type="RefSeq" id="XP_038070063.1">
    <property type="nucleotide sequence ID" value="XM_038214135.1"/>
</dbReference>
<dbReference type="EnsemblMetazoa" id="XM_038214136.1">
    <property type="protein sequence ID" value="XP_038070064.1"/>
    <property type="gene ID" value="LOC119739271"/>
</dbReference>
<feature type="binding site" evidence="9">
    <location>
        <position position="16"/>
    </location>
    <ligand>
        <name>FAD</name>
        <dbReference type="ChEBI" id="CHEBI:57692"/>
    </ligand>
</feature>
<dbReference type="InterPro" id="IPR036188">
    <property type="entry name" value="FAD/NAD-bd_sf"/>
</dbReference>
<dbReference type="EnsemblMetazoa" id="XM_038214137.1">
    <property type="protein sequence ID" value="XP_038070065.1"/>
    <property type="gene ID" value="LOC119739271"/>
</dbReference>
<dbReference type="GO" id="GO:0097621">
    <property type="term" value="F:monoamine oxidase activity"/>
    <property type="evidence" value="ECO:0007669"/>
    <property type="project" value="UniProtKB-EC"/>
</dbReference>
<comment type="subcellular location">
    <subcellularLocation>
        <location evidence="2">Mitochondrion outer membrane</location>
        <topology evidence="2">Single-pass type IV membrane protein</topology>
        <orientation evidence="2">Cytoplasmic side</orientation>
    </subcellularLocation>
</comment>
<comment type="similarity">
    <text evidence="3 10">Belongs to the flavin monoamine oxidase family.</text>
</comment>
<dbReference type="EnsemblMetazoa" id="XM_038214134.1">
    <property type="protein sequence ID" value="XP_038070062.1"/>
    <property type="gene ID" value="LOC119739271"/>
</dbReference>
<keyword evidence="10" id="KW-0274">FAD</keyword>
<comment type="catalytic activity">
    <reaction evidence="7">
        <text>benzylamine + O2 + H2O = benzaldehyde + H2O2 + NH4(+)</text>
        <dbReference type="Rhea" id="RHEA:59424"/>
        <dbReference type="ChEBI" id="CHEBI:15377"/>
        <dbReference type="ChEBI" id="CHEBI:15379"/>
        <dbReference type="ChEBI" id="CHEBI:16240"/>
        <dbReference type="ChEBI" id="CHEBI:17169"/>
        <dbReference type="ChEBI" id="CHEBI:28938"/>
        <dbReference type="ChEBI" id="CHEBI:225238"/>
    </reaction>
    <physiologicalReaction direction="left-to-right" evidence="7">
        <dbReference type="Rhea" id="RHEA:59425"/>
    </physiologicalReaction>
</comment>
<dbReference type="GO" id="GO:0008131">
    <property type="term" value="F:primary methylamine oxidase activity"/>
    <property type="evidence" value="ECO:0007669"/>
    <property type="project" value="TreeGrafter"/>
</dbReference>
<feature type="transmembrane region" description="Helical" evidence="10">
    <location>
        <begin position="493"/>
        <end position="513"/>
    </location>
</feature>
<feature type="binding site" evidence="9">
    <location>
        <begin position="35"/>
        <end position="36"/>
    </location>
    <ligand>
        <name>FAD</name>
        <dbReference type="ChEBI" id="CHEBI:57692"/>
    </ligand>
</feature>
<protein>
    <recommendedName>
        <fullName evidence="10">Amine oxidase</fullName>
        <ecNumber evidence="10">1.4.3.-</ecNumber>
    </recommendedName>
</protein>
<dbReference type="Gene3D" id="1.10.405.10">
    <property type="entry name" value="Guanine Nucleotide Dissociation Inhibitor, domain 1"/>
    <property type="match status" value="1"/>
</dbReference>
<dbReference type="SUPFAM" id="SSF54373">
    <property type="entry name" value="FAD-linked reductases, C-terminal domain"/>
    <property type="match status" value="1"/>
</dbReference>
<reference evidence="12" key="1">
    <citation type="submission" date="2022-11" db="UniProtKB">
        <authorList>
            <consortium name="EnsemblMetazoa"/>
        </authorList>
    </citation>
    <scope>IDENTIFICATION</scope>
</reference>
<comment type="cofactor">
    <cofactor evidence="1 10">
        <name>FAD</name>
        <dbReference type="ChEBI" id="CHEBI:57692"/>
    </cofactor>
</comment>
<dbReference type="RefSeq" id="XP_038070067.1">
    <property type="nucleotide sequence ID" value="XM_038214139.1"/>
</dbReference>
<evidence type="ECO:0000256" key="5">
    <source>
        <dbReference type="ARBA" id="ARBA00045409"/>
    </source>
</evidence>
<dbReference type="InterPro" id="IPR001613">
    <property type="entry name" value="Flavin_amine_oxidase"/>
</dbReference>
<keyword evidence="10" id="KW-0472">Membrane</keyword>
<dbReference type="PANTHER" id="PTHR43563">
    <property type="entry name" value="AMINE OXIDASE"/>
    <property type="match status" value="1"/>
</dbReference>
<dbReference type="Gene3D" id="6.10.250.130">
    <property type="match status" value="1"/>
</dbReference>
<dbReference type="GeneID" id="119739271"/>
<evidence type="ECO:0000256" key="3">
    <source>
        <dbReference type="ARBA" id="ARBA00005995"/>
    </source>
</evidence>
<evidence type="ECO:0000256" key="2">
    <source>
        <dbReference type="ARBA" id="ARBA00004362"/>
    </source>
</evidence>
<evidence type="ECO:0000256" key="7">
    <source>
        <dbReference type="ARBA" id="ARBA00049354"/>
    </source>
</evidence>
<feature type="domain" description="Amine oxidase" evidence="11">
    <location>
        <begin position="15"/>
        <end position="453"/>
    </location>
</feature>
<dbReference type="SUPFAM" id="SSF51905">
    <property type="entry name" value="FAD/NAD(P)-binding domain"/>
    <property type="match status" value="1"/>
</dbReference>